<evidence type="ECO:0000256" key="1">
    <source>
        <dbReference type="SAM" id="MobiDB-lite"/>
    </source>
</evidence>
<gene>
    <name evidence="2" type="ORF">MFFC18_19890</name>
</gene>
<dbReference type="EMBL" id="CP042912">
    <property type="protein sequence ID" value="QEG22128.1"/>
    <property type="molecule type" value="Genomic_DNA"/>
</dbReference>
<feature type="region of interest" description="Disordered" evidence="1">
    <location>
        <begin position="1"/>
        <end position="32"/>
    </location>
</feature>
<keyword evidence="3" id="KW-1185">Reference proteome</keyword>
<dbReference type="Proteomes" id="UP000322214">
    <property type="component" value="Chromosome"/>
</dbReference>
<reference evidence="2 3" key="1">
    <citation type="submission" date="2019-08" db="EMBL/GenBank/DDBJ databases">
        <title>Deep-cultivation of Planctomycetes and their phenomic and genomic characterization uncovers novel biology.</title>
        <authorList>
            <person name="Wiegand S."/>
            <person name="Jogler M."/>
            <person name="Boedeker C."/>
            <person name="Pinto D."/>
            <person name="Vollmers J."/>
            <person name="Rivas-Marin E."/>
            <person name="Kohn T."/>
            <person name="Peeters S.H."/>
            <person name="Heuer A."/>
            <person name="Rast P."/>
            <person name="Oberbeckmann S."/>
            <person name="Bunk B."/>
            <person name="Jeske O."/>
            <person name="Meyerdierks A."/>
            <person name="Storesund J.E."/>
            <person name="Kallscheuer N."/>
            <person name="Luecker S."/>
            <person name="Lage O.M."/>
            <person name="Pohl T."/>
            <person name="Merkel B.J."/>
            <person name="Hornburger P."/>
            <person name="Mueller R.-W."/>
            <person name="Bruemmer F."/>
            <person name="Labrenz M."/>
            <person name="Spormann A.M."/>
            <person name="Op den Camp H."/>
            <person name="Overmann J."/>
            <person name="Amann R."/>
            <person name="Jetten M.S.M."/>
            <person name="Mascher T."/>
            <person name="Medema M.H."/>
            <person name="Devos D.P."/>
            <person name="Kaster A.-K."/>
            <person name="Ovreas L."/>
            <person name="Rohde M."/>
            <person name="Galperin M.Y."/>
            <person name="Jogler C."/>
        </authorList>
    </citation>
    <scope>NUCLEOTIDE SEQUENCE [LARGE SCALE GENOMIC DNA]</scope>
    <source>
        <strain evidence="2 3">FC18</strain>
    </source>
</reference>
<dbReference type="KEGG" id="mff:MFFC18_19890"/>
<feature type="compositionally biased region" description="Basic and acidic residues" evidence="1">
    <location>
        <begin position="21"/>
        <end position="30"/>
    </location>
</feature>
<name>A0A5B9P759_9BACT</name>
<dbReference type="STRING" id="980251.GCA_001642875_03476"/>
<proteinExistence type="predicted"/>
<evidence type="ECO:0000313" key="2">
    <source>
        <dbReference type="EMBL" id="QEG22128.1"/>
    </source>
</evidence>
<dbReference type="AlphaFoldDB" id="A0A5B9P759"/>
<protein>
    <submittedName>
        <fullName evidence="2">Uncharacterized protein</fullName>
    </submittedName>
</protein>
<sequence>MIEGSRQQSLSLTQSQQVLSDDARTDEKDGPTCWQLNSLAKKMLKTDVAYATNTIYKRKHSFTNVNTS</sequence>
<evidence type="ECO:0000313" key="3">
    <source>
        <dbReference type="Proteomes" id="UP000322214"/>
    </source>
</evidence>
<feature type="compositionally biased region" description="Low complexity" evidence="1">
    <location>
        <begin position="1"/>
        <end position="20"/>
    </location>
</feature>
<accession>A0A5B9P759</accession>
<organism evidence="2 3">
    <name type="scientific">Mariniblastus fucicola</name>
    <dbReference type="NCBI Taxonomy" id="980251"/>
    <lineage>
        <taxon>Bacteria</taxon>
        <taxon>Pseudomonadati</taxon>
        <taxon>Planctomycetota</taxon>
        <taxon>Planctomycetia</taxon>
        <taxon>Pirellulales</taxon>
        <taxon>Pirellulaceae</taxon>
        <taxon>Mariniblastus</taxon>
    </lineage>
</organism>